<evidence type="ECO:0000256" key="3">
    <source>
        <dbReference type="ARBA" id="ARBA00009050"/>
    </source>
</evidence>
<evidence type="ECO:0000256" key="14">
    <source>
        <dbReference type="SAM" id="MobiDB-lite"/>
    </source>
</evidence>
<evidence type="ECO:0000256" key="12">
    <source>
        <dbReference type="ARBA" id="ARBA00023242"/>
    </source>
</evidence>
<dbReference type="InParanoid" id="H3AG82"/>
<dbReference type="EMBL" id="AFYH01053829">
    <property type="status" value="NOT_ANNOTATED_CDS"/>
    <property type="molecule type" value="Genomic_DNA"/>
</dbReference>
<keyword evidence="5" id="KW-0256">Endoplasmic reticulum</keyword>
<proteinExistence type="inferred from homology"/>
<evidence type="ECO:0000256" key="2">
    <source>
        <dbReference type="ARBA" id="ARBA00004389"/>
    </source>
</evidence>
<evidence type="ECO:0000256" key="4">
    <source>
        <dbReference type="ARBA" id="ARBA00022692"/>
    </source>
</evidence>
<evidence type="ECO:0000256" key="10">
    <source>
        <dbReference type="ARBA" id="ARBA00023163"/>
    </source>
</evidence>
<dbReference type="InterPro" id="IPR051882">
    <property type="entry name" value="ATF_bZIP_TF"/>
</dbReference>
<dbReference type="EMBL" id="AFYH01053828">
    <property type="status" value="NOT_ANNOTATED_CDS"/>
    <property type="molecule type" value="Genomic_DNA"/>
</dbReference>
<dbReference type="GO" id="GO:0000978">
    <property type="term" value="F:RNA polymerase II cis-regulatory region sequence-specific DNA binding"/>
    <property type="evidence" value="ECO:0007669"/>
    <property type="project" value="TreeGrafter"/>
</dbReference>
<evidence type="ECO:0000256" key="6">
    <source>
        <dbReference type="ARBA" id="ARBA00022989"/>
    </source>
</evidence>
<dbReference type="HOGENOM" id="CLU_781980_0_0_1"/>
<keyword evidence="9" id="KW-0472">Membrane</keyword>
<dbReference type="SMART" id="SM00338">
    <property type="entry name" value="BRLZ"/>
    <property type="match status" value="1"/>
</dbReference>
<dbReference type="CDD" id="cd14700">
    <property type="entry name" value="bZIP_ATF6"/>
    <property type="match status" value="1"/>
</dbReference>
<dbReference type="Gene3D" id="1.20.5.170">
    <property type="match status" value="1"/>
</dbReference>
<feature type="region of interest" description="Disordered" evidence="14">
    <location>
        <begin position="121"/>
        <end position="140"/>
    </location>
</feature>
<keyword evidence="6" id="KW-1133">Transmembrane helix</keyword>
<reference evidence="16" key="2">
    <citation type="submission" date="2025-08" db="UniProtKB">
        <authorList>
            <consortium name="Ensembl"/>
        </authorList>
    </citation>
    <scope>IDENTIFICATION</scope>
</reference>
<feature type="coiled-coil region" evidence="13">
    <location>
        <begin position="328"/>
        <end position="355"/>
    </location>
</feature>
<keyword evidence="13" id="KW-0175">Coiled coil</keyword>
<dbReference type="EMBL" id="AFYH01053831">
    <property type="status" value="NOT_ANNOTATED_CDS"/>
    <property type="molecule type" value="Genomic_DNA"/>
</dbReference>
<dbReference type="GO" id="GO:0005789">
    <property type="term" value="C:endoplasmic reticulum membrane"/>
    <property type="evidence" value="ECO:0007669"/>
    <property type="project" value="UniProtKB-SubCell"/>
</dbReference>
<keyword evidence="4" id="KW-0812">Transmembrane</keyword>
<dbReference type="GeneTree" id="ENSGT00940000159221"/>
<dbReference type="PROSITE" id="PS50217">
    <property type="entry name" value="BZIP"/>
    <property type="match status" value="1"/>
</dbReference>
<evidence type="ECO:0000256" key="9">
    <source>
        <dbReference type="ARBA" id="ARBA00023136"/>
    </source>
</evidence>
<keyword evidence="10" id="KW-0804">Transcription</keyword>
<keyword evidence="11" id="KW-0834">Unfolded protein response</keyword>
<dbReference type="Ensembl" id="ENSLACT00000008721.1">
    <property type="protein sequence ID" value="ENSLACP00000008653.1"/>
    <property type="gene ID" value="ENSLACG00000007649.1"/>
</dbReference>
<sequence>MLQMEMGVPGGGGPDCSPQSLEPHWDSSLFDELCDLVDTDEFVEFWGNEMLDKNGSDLDLDFISCDFSNWEDTNGSCTDEQIKLEPQSPDFSSSSVPSPASVGSPSTHYVPEELDLSVSQLSPPSLYTEGGNSIPTTDSLRVKSNPEVKTMQTAKVNVALKGKRKLIPVTPKPSIQPKHILIPTVSISQPGSHLPAKTIIIQPLPTVLPASRQKHINIQPVPAVGQPVVLSQPAVVQLQTSGVLTAQPVVPVKSGTHGIPAQPMMGVVPAVSSSLNGKIPITKPIIPATRQNTTPRSDGDINVLRRQQRMIKNRESACQSRRKKKEYLLSLEARLKTAVSENENLKKENGSLRKQ</sequence>
<gene>
    <name evidence="16" type="primary">ATF6</name>
</gene>
<evidence type="ECO:0000256" key="11">
    <source>
        <dbReference type="ARBA" id="ARBA00023230"/>
    </source>
</evidence>
<dbReference type="Proteomes" id="UP000008672">
    <property type="component" value="Unassembled WGS sequence"/>
</dbReference>
<protein>
    <submittedName>
        <fullName evidence="16">Activating transcription factor 6</fullName>
    </submittedName>
</protein>
<dbReference type="GO" id="GO:0030968">
    <property type="term" value="P:endoplasmic reticulum unfolded protein response"/>
    <property type="evidence" value="ECO:0007669"/>
    <property type="project" value="TreeGrafter"/>
</dbReference>
<evidence type="ECO:0000256" key="5">
    <source>
        <dbReference type="ARBA" id="ARBA00022824"/>
    </source>
</evidence>
<dbReference type="eggNOG" id="KOG4343">
    <property type="taxonomic scope" value="Eukaryota"/>
</dbReference>
<keyword evidence="12" id="KW-0539">Nucleus</keyword>
<reference evidence="16" key="3">
    <citation type="submission" date="2025-09" db="UniProtKB">
        <authorList>
            <consortium name="Ensembl"/>
        </authorList>
    </citation>
    <scope>IDENTIFICATION</scope>
</reference>
<evidence type="ECO:0000313" key="17">
    <source>
        <dbReference type="Proteomes" id="UP000008672"/>
    </source>
</evidence>
<keyword evidence="8" id="KW-0238">DNA-binding</keyword>
<dbReference type="EMBL" id="AFYH01053827">
    <property type="status" value="NOT_ANNOTATED_CDS"/>
    <property type="molecule type" value="Genomic_DNA"/>
</dbReference>
<feature type="region of interest" description="Disordered" evidence="14">
    <location>
        <begin position="84"/>
        <end position="108"/>
    </location>
</feature>
<evidence type="ECO:0000313" key="16">
    <source>
        <dbReference type="Ensembl" id="ENSLACP00000008653.1"/>
    </source>
</evidence>
<feature type="compositionally biased region" description="Polar residues" evidence="14">
    <location>
        <begin position="121"/>
        <end position="139"/>
    </location>
</feature>
<dbReference type="AlphaFoldDB" id="H3AG82"/>
<organism evidence="16 17">
    <name type="scientific">Latimeria chalumnae</name>
    <name type="common">Coelacanth</name>
    <dbReference type="NCBI Taxonomy" id="7897"/>
    <lineage>
        <taxon>Eukaryota</taxon>
        <taxon>Metazoa</taxon>
        <taxon>Chordata</taxon>
        <taxon>Craniata</taxon>
        <taxon>Vertebrata</taxon>
        <taxon>Euteleostomi</taxon>
        <taxon>Coelacanthiformes</taxon>
        <taxon>Coelacanthidae</taxon>
        <taxon>Latimeria</taxon>
    </lineage>
</organism>
<comment type="similarity">
    <text evidence="3">Belongs to the bZIP family. ATF subfamily.</text>
</comment>
<dbReference type="PANTHER" id="PTHR46164">
    <property type="entry name" value="ATF6, ISOFORM C"/>
    <property type="match status" value="1"/>
</dbReference>
<dbReference type="STRING" id="7897.ENSLACP00000008653"/>
<dbReference type="EMBL" id="AFYH01053826">
    <property type="status" value="NOT_ANNOTATED_CDS"/>
    <property type="molecule type" value="Genomic_DNA"/>
</dbReference>
<dbReference type="InterPro" id="IPR046347">
    <property type="entry name" value="bZIP_sf"/>
</dbReference>
<evidence type="ECO:0000256" key="13">
    <source>
        <dbReference type="SAM" id="Coils"/>
    </source>
</evidence>
<evidence type="ECO:0000256" key="7">
    <source>
        <dbReference type="ARBA" id="ARBA00023015"/>
    </source>
</evidence>
<evidence type="ECO:0000256" key="1">
    <source>
        <dbReference type="ARBA" id="ARBA00004123"/>
    </source>
</evidence>
<dbReference type="InterPro" id="IPR004827">
    <property type="entry name" value="bZIP"/>
</dbReference>
<dbReference type="EMBL" id="AFYH01053830">
    <property type="status" value="NOT_ANNOTATED_CDS"/>
    <property type="molecule type" value="Genomic_DNA"/>
</dbReference>
<dbReference type="Pfam" id="PF00170">
    <property type="entry name" value="bZIP_1"/>
    <property type="match status" value="1"/>
</dbReference>
<name>H3AG82_LATCH</name>
<accession>H3AG82</accession>
<dbReference type="FunCoup" id="H3AG82">
    <property type="interactions" value="3189"/>
</dbReference>
<dbReference type="GO" id="GO:0000981">
    <property type="term" value="F:DNA-binding transcription factor activity, RNA polymerase II-specific"/>
    <property type="evidence" value="ECO:0007669"/>
    <property type="project" value="TreeGrafter"/>
</dbReference>
<comment type="subcellular location">
    <subcellularLocation>
        <location evidence="2">Endoplasmic reticulum membrane</location>
        <topology evidence="2">Single-pass membrane protein</topology>
    </subcellularLocation>
    <subcellularLocation>
        <location evidence="1">Nucleus</location>
    </subcellularLocation>
</comment>
<dbReference type="FunFam" id="1.20.5.170:FF:000041">
    <property type="entry name" value="Cyclic AMP-dependent transcription factor ATF-6 beta"/>
    <property type="match status" value="1"/>
</dbReference>
<feature type="compositionally biased region" description="Low complexity" evidence="14">
    <location>
        <begin position="86"/>
        <end position="106"/>
    </location>
</feature>
<dbReference type="EMBL" id="AFYH01053832">
    <property type="status" value="NOT_ANNOTATED_CDS"/>
    <property type="molecule type" value="Genomic_DNA"/>
</dbReference>
<reference evidence="17" key="1">
    <citation type="submission" date="2011-08" db="EMBL/GenBank/DDBJ databases">
        <title>The draft genome of Latimeria chalumnae.</title>
        <authorList>
            <person name="Di Palma F."/>
            <person name="Alfoldi J."/>
            <person name="Johnson J."/>
            <person name="Berlin A."/>
            <person name="Gnerre S."/>
            <person name="Jaffe D."/>
            <person name="MacCallum I."/>
            <person name="Young S."/>
            <person name="Walker B.J."/>
            <person name="Lander E."/>
            <person name="Lindblad-Toh K."/>
        </authorList>
    </citation>
    <scope>NUCLEOTIDE SEQUENCE [LARGE SCALE GENOMIC DNA]</scope>
    <source>
        <strain evidence="17">Wild caught</strain>
    </source>
</reference>
<evidence type="ECO:0000256" key="8">
    <source>
        <dbReference type="ARBA" id="ARBA00023125"/>
    </source>
</evidence>
<dbReference type="PROSITE" id="PS00036">
    <property type="entry name" value="BZIP_BASIC"/>
    <property type="match status" value="1"/>
</dbReference>
<dbReference type="SUPFAM" id="SSF57959">
    <property type="entry name" value="Leucine zipper domain"/>
    <property type="match status" value="1"/>
</dbReference>
<evidence type="ECO:0000259" key="15">
    <source>
        <dbReference type="PROSITE" id="PS50217"/>
    </source>
</evidence>
<feature type="domain" description="BZIP" evidence="15">
    <location>
        <begin position="303"/>
        <end position="355"/>
    </location>
</feature>
<keyword evidence="7" id="KW-0805">Transcription regulation</keyword>
<dbReference type="GO" id="GO:0005634">
    <property type="term" value="C:nucleus"/>
    <property type="evidence" value="ECO:0007669"/>
    <property type="project" value="UniProtKB-SubCell"/>
</dbReference>
<keyword evidence="17" id="KW-1185">Reference proteome</keyword>
<dbReference type="PANTHER" id="PTHR46164:SF1">
    <property type="entry name" value="CYCLIC AMP-DEPENDENT TRANSCRIPTION FACTOR ATF-6 ALPHA"/>
    <property type="match status" value="1"/>
</dbReference>